<dbReference type="InterPro" id="IPR007858">
    <property type="entry name" value="Dpy-30_motif"/>
</dbReference>
<evidence type="ECO:0000256" key="1">
    <source>
        <dbReference type="SAM" id="Coils"/>
    </source>
</evidence>
<dbReference type="CDD" id="cd22966">
    <property type="entry name" value="DD_DYDC-like"/>
    <property type="match status" value="1"/>
</dbReference>
<gene>
    <name evidence="2" type="primary">CSON001331</name>
</gene>
<name>A0A336LIT6_CULSO</name>
<keyword evidence="1" id="KW-0175">Coiled coil</keyword>
<accession>A0A336LIT6</accession>
<proteinExistence type="predicted"/>
<feature type="coiled-coil region" evidence="1">
    <location>
        <begin position="78"/>
        <end position="147"/>
    </location>
</feature>
<dbReference type="InterPro" id="IPR049630">
    <property type="entry name" value="DYDC-like_DD"/>
</dbReference>
<dbReference type="Pfam" id="PF05186">
    <property type="entry name" value="Dpy-30"/>
    <property type="match status" value="1"/>
</dbReference>
<dbReference type="AlphaFoldDB" id="A0A336LIT6"/>
<dbReference type="Gene3D" id="1.20.890.10">
    <property type="entry name" value="cAMP-dependent protein kinase regulatory subunit, dimerization-anchoring domain"/>
    <property type="match status" value="1"/>
</dbReference>
<dbReference type="EMBL" id="UFQT01000011">
    <property type="protein sequence ID" value="SSX17525.1"/>
    <property type="molecule type" value="Genomic_DNA"/>
</dbReference>
<organism evidence="2">
    <name type="scientific">Culicoides sonorensis</name>
    <name type="common">Biting midge</name>
    <dbReference type="NCBI Taxonomy" id="179676"/>
    <lineage>
        <taxon>Eukaryota</taxon>
        <taxon>Metazoa</taxon>
        <taxon>Ecdysozoa</taxon>
        <taxon>Arthropoda</taxon>
        <taxon>Hexapoda</taxon>
        <taxon>Insecta</taxon>
        <taxon>Pterygota</taxon>
        <taxon>Neoptera</taxon>
        <taxon>Endopterygota</taxon>
        <taxon>Diptera</taxon>
        <taxon>Nematocera</taxon>
        <taxon>Chironomoidea</taxon>
        <taxon>Ceratopogonidae</taxon>
        <taxon>Ceratopogoninae</taxon>
        <taxon>Culicoides</taxon>
        <taxon>Monoculicoides</taxon>
    </lineage>
</organism>
<dbReference type="VEuPathDB" id="VectorBase:CSON001331"/>
<reference evidence="2" key="1">
    <citation type="submission" date="2018-07" db="EMBL/GenBank/DDBJ databases">
        <authorList>
            <person name="Quirk P.G."/>
            <person name="Krulwich T.A."/>
        </authorList>
    </citation>
    <scope>NUCLEOTIDE SEQUENCE</scope>
</reference>
<evidence type="ECO:0000313" key="2">
    <source>
        <dbReference type="EMBL" id="SSX17525.1"/>
    </source>
</evidence>
<sequence>MSSVGNSSNSSSVPSFTRLRVQDELKQIADRTQISDEHLEDLRDELIPNQTPLPVQKQIVETIATTRERAAGHRYISIDILQNTIKDLEIEISHLLQESTQAQSELKKRREKLRLSLIELLHLKKLIEKIENEISQLTCEYQTALLDFHQKRQEILTDPNLSEDEKKLLLGNLETEIHDLQKIYASKLGDMQKEREKLKDEARMDTELLKATLNDLHQQHLDVITQLEKSKVGARSSEIKRINKEIKRINEEYEYNVKLLNDTANSKRYSFDDHGRFYLNENGEKIYKRDSYSLEYKIESDGTQIKVKDGFEIMTNDIGEYYIDKFGRNIYVKYNFNEAFQYDEEENERKSSFDFSETVSEIQQLTSQEFRCQEALEYIKSTVGRPLRHGLAQMIMLNPEDPIDFLANFLLHYRSNEIKFEKERIEIENLT</sequence>
<protein>
    <submittedName>
        <fullName evidence="2">CSON001331 protein</fullName>
    </submittedName>
</protein>